<feature type="region of interest" description="Disordered" evidence="1">
    <location>
        <begin position="216"/>
        <end position="244"/>
    </location>
</feature>
<gene>
    <name evidence="2" type="ORF">L195_g029681</name>
</gene>
<comment type="caution">
    <text evidence="2">The sequence shown here is derived from an EMBL/GenBank/DDBJ whole genome shotgun (WGS) entry which is preliminary data.</text>
</comment>
<evidence type="ECO:0000256" key="1">
    <source>
        <dbReference type="SAM" id="MobiDB-lite"/>
    </source>
</evidence>
<feature type="compositionally biased region" description="Basic and acidic residues" evidence="1">
    <location>
        <begin position="1"/>
        <end position="10"/>
    </location>
</feature>
<evidence type="ECO:0008006" key="4">
    <source>
        <dbReference type="Google" id="ProtNLM"/>
    </source>
</evidence>
<feature type="region of interest" description="Disordered" evidence="1">
    <location>
        <begin position="1"/>
        <end position="25"/>
    </location>
</feature>
<evidence type="ECO:0000313" key="2">
    <source>
        <dbReference type="EMBL" id="PNX73776.1"/>
    </source>
</evidence>
<dbReference type="Proteomes" id="UP000236291">
    <property type="component" value="Unassembled WGS sequence"/>
</dbReference>
<reference evidence="2 3" key="1">
    <citation type="journal article" date="2014" name="Am. J. Bot.">
        <title>Genome assembly and annotation for red clover (Trifolium pratense; Fabaceae).</title>
        <authorList>
            <person name="Istvanek J."/>
            <person name="Jaros M."/>
            <person name="Krenek A."/>
            <person name="Repkova J."/>
        </authorList>
    </citation>
    <scope>NUCLEOTIDE SEQUENCE [LARGE SCALE GENOMIC DNA]</scope>
    <source>
        <strain evidence="3">cv. Tatra</strain>
        <tissue evidence="2">Young leaves</tissue>
    </source>
</reference>
<reference evidence="2 3" key="2">
    <citation type="journal article" date="2017" name="Front. Plant Sci.">
        <title>Gene Classification and Mining of Molecular Markers Useful in Red Clover (Trifolium pratense) Breeding.</title>
        <authorList>
            <person name="Istvanek J."/>
            <person name="Dluhosova J."/>
            <person name="Dluhos P."/>
            <person name="Patkova L."/>
            <person name="Nedelnik J."/>
            <person name="Repkova J."/>
        </authorList>
    </citation>
    <scope>NUCLEOTIDE SEQUENCE [LARGE SCALE GENOMIC DNA]</scope>
    <source>
        <strain evidence="3">cv. Tatra</strain>
        <tissue evidence="2">Young leaves</tissue>
    </source>
</reference>
<organism evidence="2 3">
    <name type="scientific">Trifolium pratense</name>
    <name type="common">Red clover</name>
    <dbReference type="NCBI Taxonomy" id="57577"/>
    <lineage>
        <taxon>Eukaryota</taxon>
        <taxon>Viridiplantae</taxon>
        <taxon>Streptophyta</taxon>
        <taxon>Embryophyta</taxon>
        <taxon>Tracheophyta</taxon>
        <taxon>Spermatophyta</taxon>
        <taxon>Magnoliopsida</taxon>
        <taxon>eudicotyledons</taxon>
        <taxon>Gunneridae</taxon>
        <taxon>Pentapetalae</taxon>
        <taxon>rosids</taxon>
        <taxon>fabids</taxon>
        <taxon>Fabales</taxon>
        <taxon>Fabaceae</taxon>
        <taxon>Papilionoideae</taxon>
        <taxon>50 kb inversion clade</taxon>
        <taxon>NPAAA clade</taxon>
        <taxon>Hologalegina</taxon>
        <taxon>IRL clade</taxon>
        <taxon>Trifolieae</taxon>
        <taxon>Trifolium</taxon>
    </lineage>
</organism>
<accession>A0A2K3L5G4</accession>
<feature type="compositionally biased region" description="Basic and acidic residues" evidence="1">
    <location>
        <begin position="63"/>
        <end position="73"/>
    </location>
</feature>
<name>A0A2K3L5G4_TRIPR</name>
<evidence type="ECO:0000313" key="3">
    <source>
        <dbReference type="Proteomes" id="UP000236291"/>
    </source>
</evidence>
<protein>
    <recommendedName>
        <fullName evidence="4">Sulfate transporter</fullName>
    </recommendedName>
</protein>
<feature type="compositionally biased region" description="Low complexity" evidence="1">
    <location>
        <begin position="227"/>
        <end position="244"/>
    </location>
</feature>
<proteinExistence type="predicted"/>
<dbReference type="AlphaFoldDB" id="A0A2K3L5G4"/>
<feature type="region of interest" description="Disordered" evidence="1">
    <location>
        <begin position="54"/>
        <end position="128"/>
    </location>
</feature>
<sequence>YAMGEDHCLFDEGSESEESQADYGEVQVDPEVNRSVDMLIDKFKEGLDEEDLVEGQGIQVDGSLDKSDAKSVSEKAGTPSVLWKGSKEVPGDQDDQAEVPYPLVEAQGRPTSRPFISKRTNSCPPEARRSVISGPWSLEWLQDQNHGDAGVIFSACKRSRKVVHQGSKLHMIGEQDQKRKKARGMLRHPLHSIKKVARMPSKDRCEVLKALKKSVRRRRGGDGVNRSCSMSCQASSGGSSSSGSVNNDWMNWVAVQGNDQMAVDDVWGIGKAIGVKFKGDSVNMFNILSRASKGKNQFTGQLSGAGGTRRDNES</sequence>
<feature type="non-terminal residue" evidence="2">
    <location>
        <position position="1"/>
    </location>
</feature>
<dbReference type="EMBL" id="ASHM01026526">
    <property type="protein sequence ID" value="PNX73776.1"/>
    <property type="molecule type" value="Genomic_DNA"/>
</dbReference>